<dbReference type="EMBL" id="LJSG01000005">
    <property type="protein sequence ID" value="KPP94502.1"/>
    <property type="molecule type" value="Genomic_DNA"/>
</dbReference>
<keyword evidence="5 12" id="KW-0012">Acyltransferase</keyword>
<comment type="catalytic activity">
    <reaction evidence="10">
        <text>a (3R)-hydroxyacyl-[ACP] + L-ornithine = a lyso-ornithine lipid + holo-[ACP] + H(+)</text>
        <dbReference type="Rhea" id="RHEA:20633"/>
        <dbReference type="Rhea" id="RHEA-COMP:9685"/>
        <dbReference type="Rhea" id="RHEA-COMP:9945"/>
        <dbReference type="ChEBI" id="CHEBI:15378"/>
        <dbReference type="ChEBI" id="CHEBI:46911"/>
        <dbReference type="ChEBI" id="CHEBI:64479"/>
        <dbReference type="ChEBI" id="CHEBI:78827"/>
        <dbReference type="ChEBI" id="CHEBI:138482"/>
        <dbReference type="EC" id="2.3.2.30"/>
    </reaction>
    <physiologicalReaction direction="left-to-right" evidence="10">
        <dbReference type="Rhea" id="RHEA:20634"/>
    </physiologicalReaction>
</comment>
<gene>
    <name evidence="11" type="ORF">Ga0058931_2799</name>
    <name evidence="12" type="ORF">HLUCCA05_11830</name>
</gene>
<organism evidence="12 13">
    <name type="scientific">Roseibaca calidilacus</name>
    <dbReference type="NCBI Taxonomy" id="1666912"/>
    <lineage>
        <taxon>Bacteria</taxon>
        <taxon>Pseudomonadati</taxon>
        <taxon>Pseudomonadota</taxon>
        <taxon>Alphaproteobacteria</taxon>
        <taxon>Rhodobacterales</taxon>
        <taxon>Paracoccaceae</taxon>
        <taxon>Roseinatronobacter</taxon>
    </lineage>
</organism>
<comment type="caution">
    <text evidence="12">The sequence shown here is derived from an EMBL/GenBank/DDBJ whole genome shotgun (WGS) entry which is preliminary data.</text>
</comment>
<proteinExistence type="inferred from homology"/>
<dbReference type="PANTHER" id="PTHR37323:SF1">
    <property type="entry name" value="L-ORNITHINE N(ALPHA)-ACYLTRANSFERASE"/>
    <property type="match status" value="1"/>
</dbReference>
<dbReference type="Pfam" id="PF13444">
    <property type="entry name" value="Acetyltransf_5"/>
    <property type="match status" value="1"/>
</dbReference>
<sequence>MGAGADSRIRSGSLTTRLATSPADLRAAQALRYRVFVDELGGDGPFVDHDAALEKDAFDPYFDHLLLIDKDRDGQVVGVYRLLPWDRLGPDGRFYCDGEFDLTVLRRSGKRMLELGRSCVDPAYRGGLAMMLMWQAVAAYAMDRGAEILFGAASFPGTDLSGLAQPLSWLHHTHLAPANLRVNSIPCRLEYLVPLGQLNMRAAQRAIPPLIRSYLRLGAYIGEGAFVDRAFNTTDVCIILDAARLSAQAQTLIRRAP</sequence>
<dbReference type="GO" id="GO:0043810">
    <property type="term" value="F:ornithine-acyl [acyl carrier protein] N-acyltransferase activity"/>
    <property type="evidence" value="ECO:0007669"/>
    <property type="project" value="UniProtKB-EC"/>
</dbReference>
<dbReference type="Proteomes" id="UP000050413">
    <property type="component" value="Unassembled WGS sequence"/>
</dbReference>
<dbReference type="PATRIC" id="fig|1666912.4.peg.2582"/>
<evidence type="ECO:0000256" key="3">
    <source>
        <dbReference type="ARBA" id="ARBA00022679"/>
    </source>
</evidence>
<dbReference type="RefSeq" id="WP_072246859.1">
    <property type="nucleotide sequence ID" value="NZ_FBYC01000004.1"/>
</dbReference>
<reference evidence="12 13" key="1">
    <citation type="submission" date="2015-09" db="EMBL/GenBank/DDBJ databases">
        <title>Identification and resolution of microdiversity through metagenomic sequencing of parallel consortia.</title>
        <authorList>
            <person name="Nelson W.C."/>
            <person name="Romine M.F."/>
            <person name="Lindemann S.R."/>
        </authorList>
    </citation>
    <scope>NUCLEOTIDE SEQUENCE [LARGE SCALE GENOMIC DNA]</scope>
    <source>
        <strain evidence="12">HL-91</strain>
    </source>
</reference>
<evidence type="ECO:0000256" key="7">
    <source>
        <dbReference type="ARBA" id="ARBA00039058"/>
    </source>
</evidence>
<dbReference type="InterPro" id="IPR016181">
    <property type="entry name" value="Acyl_CoA_acyltransferase"/>
</dbReference>
<evidence type="ECO:0000313" key="12">
    <source>
        <dbReference type="EMBL" id="KPP94502.1"/>
    </source>
</evidence>
<dbReference type="Proteomes" id="UP000182045">
    <property type="component" value="Unassembled WGS sequence"/>
</dbReference>
<dbReference type="Gene3D" id="3.40.630.30">
    <property type="match status" value="1"/>
</dbReference>
<keyword evidence="2" id="KW-0444">Lipid biosynthesis</keyword>
<evidence type="ECO:0000313" key="13">
    <source>
        <dbReference type="Proteomes" id="UP000050413"/>
    </source>
</evidence>
<evidence type="ECO:0000256" key="5">
    <source>
        <dbReference type="ARBA" id="ARBA00023315"/>
    </source>
</evidence>
<evidence type="ECO:0000256" key="4">
    <source>
        <dbReference type="ARBA" id="ARBA00023098"/>
    </source>
</evidence>
<keyword evidence="14" id="KW-1185">Reference proteome</keyword>
<comment type="pathway">
    <text evidence="1">Lipid metabolism.</text>
</comment>
<dbReference type="EC" id="2.3.2.30" evidence="7"/>
<dbReference type="SUPFAM" id="SSF55729">
    <property type="entry name" value="Acyl-CoA N-acyltransferases (Nat)"/>
    <property type="match status" value="1"/>
</dbReference>
<dbReference type="OrthoDB" id="9787072at2"/>
<evidence type="ECO:0000256" key="6">
    <source>
        <dbReference type="ARBA" id="ARBA00038095"/>
    </source>
</evidence>
<comment type="similarity">
    <text evidence="6">Belongs to the acetyltransferase family. OlsB subfamily.</text>
</comment>
<evidence type="ECO:0000256" key="8">
    <source>
        <dbReference type="ARBA" id="ARBA00039866"/>
    </source>
</evidence>
<keyword evidence="3 12" id="KW-0808">Transferase</keyword>
<name>A0A0P7X240_9RHOB</name>
<keyword evidence="4" id="KW-0443">Lipid metabolism</keyword>
<evidence type="ECO:0000256" key="1">
    <source>
        <dbReference type="ARBA" id="ARBA00005189"/>
    </source>
</evidence>
<evidence type="ECO:0000256" key="2">
    <source>
        <dbReference type="ARBA" id="ARBA00022516"/>
    </source>
</evidence>
<comment type="function">
    <text evidence="9">Catalyzes the first step in the biosynthesis of ornithine lipids, which are phosphorus-free membrane lipids. Catalyzes the 3-hydroxyacyl-acyl carrier protein-dependent acylation of ornithine to form lyso-ornithine lipid (LOL).</text>
</comment>
<dbReference type="AlphaFoldDB" id="A0A0P7X240"/>
<evidence type="ECO:0000313" key="11">
    <source>
        <dbReference type="EMBL" id="CUX83135.1"/>
    </source>
</evidence>
<dbReference type="EMBL" id="FBYC01000004">
    <property type="protein sequence ID" value="CUX83135.1"/>
    <property type="molecule type" value="Genomic_DNA"/>
</dbReference>
<evidence type="ECO:0000313" key="14">
    <source>
        <dbReference type="Proteomes" id="UP000182045"/>
    </source>
</evidence>
<accession>A0A0P7X240</accession>
<protein>
    <recommendedName>
        <fullName evidence="8">L-ornithine N(alpha)-acyltransferase</fullName>
        <ecNumber evidence="7">2.3.2.30</ecNumber>
    </recommendedName>
</protein>
<dbReference type="STRING" id="1666912.Ga0058931_2799"/>
<reference evidence="11 14" key="2">
    <citation type="submission" date="2016-01" db="EMBL/GenBank/DDBJ databases">
        <authorList>
            <person name="Varghese N."/>
        </authorList>
    </citation>
    <scope>NUCLEOTIDE SEQUENCE [LARGE SCALE GENOMIC DNA]</scope>
    <source>
        <strain evidence="11 14">HL-91</strain>
    </source>
</reference>
<dbReference type="InterPro" id="IPR052351">
    <property type="entry name" value="Ornithine_N-alpha-AT"/>
</dbReference>
<dbReference type="PANTHER" id="PTHR37323">
    <property type="entry name" value="GCN5-RELATED N-ACETYLTRANSFERASE"/>
    <property type="match status" value="1"/>
</dbReference>
<dbReference type="GO" id="GO:0006629">
    <property type="term" value="P:lipid metabolic process"/>
    <property type="evidence" value="ECO:0007669"/>
    <property type="project" value="UniProtKB-KW"/>
</dbReference>
<evidence type="ECO:0000256" key="10">
    <source>
        <dbReference type="ARBA" id="ARBA00047785"/>
    </source>
</evidence>
<evidence type="ECO:0000256" key="9">
    <source>
        <dbReference type="ARBA" id="ARBA00045724"/>
    </source>
</evidence>